<dbReference type="Gene3D" id="3.30.450.20">
    <property type="entry name" value="PAS domain"/>
    <property type="match status" value="1"/>
</dbReference>
<dbReference type="InterPro" id="IPR035965">
    <property type="entry name" value="PAS-like_dom_sf"/>
</dbReference>
<comment type="caution">
    <text evidence="2">The sequence shown here is derived from an EMBL/GenBank/DDBJ whole genome shotgun (WGS) entry which is preliminary data.</text>
</comment>
<organism evidence="2 3">
    <name type="scientific">Methylobacterium hispanicum</name>
    <dbReference type="NCBI Taxonomy" id="270350"/>
    <lineage>
        <taxon>Bacteria</taxon>
        <taxon>Pseudomonadati</taxon>
        <taxon>Pseudomonadota</taxon>
        <taxon>Alphaproteobacteria</taxon>
        <taxon>Hyphomicrobiales</taxon>
        <taxon>Methylobacteriaceae</taxon>
        <taxon>Methylobacterium</taxon>
    </lineage>
</organism>
<keyword evidence="3" id="KW-1185">Reference proteome</keyword>
<name>A0AAV4ZJC8_9HYPH</name>
<dbReference type="InterPro" id="IPR010982">
    <property type="entry name" value="Lambda_DNA-bd_dom_sf"/>
</dbReference>
<dbReference type="CDD" id="cd00093">
    <property type="entry name" value="HTH_XRE"/>
    <property type="match status" value="1"/>
</dbReference>
<dbReference type="InterPro" id="IPR001387">
    <property type="entry name" value="Cro/C1-type_HTH"/>
</dbReference>
<dbReference type="SUPFAM" id="SSF47413">
    <property type="entry name" value="lambda repressor-like DNA-binding domains"/>
    <property type="match status" value="1"/>
</dbReference>
<protein>
    <recommendedName>
        <fullName evidence="1">HTH cro/C1-type domain-containing protein</fullName>
    </recommendedName>
</protein>
<sequence length="338" mass="37062">MTSSPAALLGGSLHLIEDLGLRGSWRWTFGDDAQTWSPGLYRMLGLTPDDPAPRYDRLRAMAHPEDRDRLATPAQVRDGDLRAEHSFRIVRPDGTVRLLAARHEVERAPDGRPRAVAGDLVNALERHRLAGIIEAESRLHAALHARTGVLFFRVGQDLSFAFQPEAELVSGVPLAEFNADPFVHALPGERARLLGKAAEYRVSGRIFRDTNLWRRPDGQAGRVGILVVPFRNAAGAVDGGQGLQYPIPDTHFQLPAGIREALEEAVVGSHLRAARALLDWSMTVLAEASGVSLSTVRRLEEDGGLHGERSRRRVVAALRRAGIRFTLLEDGVIAVSRH</sequence>
<dbReference type="Gene3D" id="1.10.260.40">
    <property type="entry name" value="lambda repressor-like DNA-binding domains"/>
    <property type="match status" value="1"/>
</dbReference>
<evidence type="ECO:0000313" key="3">
    <source>
        <dbReference type="Proteomes" id="UP001055247"/>
    </source>
</evidence>
<accession>A0AAV4ZJC8</accession>
<gene>
    <name evidence="2" type="ORF">BHAOGJBA_2099</name>
</gene>
<reference evidence="2" key="1">
    <citation type="journal article" date="2016" name="Front. Microbiol.">
        <title>Genome Sequence of the Piezophilic, Mesophilic Sulfate-Reducing Bacterium Desulfovibrio indicus J2T.</title>
        <authorList>
            <person name="Cao J."/>
            <person name="Maignien L."/>
            <person name="Shao Z."/>
            <person name="Alain K."/>
            <person name="Jebbar M."/>
        </authorList>
    </citation>
    <scope>NUCLEOTIDE SEQUENCE</scope>
    <source>
        <strain evidence="2">DSM 16372</strain>
    </source>
</reference>
<dbReference type="AlphaFoldDB" id="A0AAV4ZJC8"/>
<reference evidence="2" key="2">
    <citation type="submission" date="2021-08" db="EMBL/GenBank/DDBJ databases">
        <authorList>
            <person name="Tani A."/>
            <person name="Ola A."/>
            <person name="Ogura Y."/>
            <person name="Katsura K."/>
            <person name="Hayashi T."/>
        </authorList>
    </citation>
    <scope>NUCLEOTIDE SEQUENCE</scope>
    <source>
        <strain evidence="2">DSM 16372</strain>
    </source>
</reference>
<dbReference type="InterPro" id="IPR013655">
    <property type="entry name" value="PAS_fold_3"/>
</dbReference>
<feature type="domain" description="HTH cro/C1-type" evidence="1">
    <location>
        <begin position="271"/>
        <end position="300"/>
    </location>
</feature>
<dbReference type="GO" id="GO:0003677">
    <property type="term" value="F:DNA binding"/>
    <property type="evidence" value="ECO:0007669"/>
    <property type="project" value="InterPro"/>
</dbReference>
<evidence type="ECO:0000259" key="1">
    <source>
        <dbReference type="PROSITE" id="PS50943"/>
    </source>
</evidence>
<dbReference type="PROSITE" id="PS50943">
    <property type="entry name" value="HTH_CROC1"/>
    <property type="match status" value="1"/>
</dbReference>
<dbReference type="EMBL" id="BPQO01000007">
    <property type="protein sequence ID" value="GJD88579.1"/>
    <property type="molecule type" value="Genomic_DNA"/>
</dbReference>
<dbReference type="Gene3D" id="2.10.70.100">
    <property type="match status" value="1"/>
</dbReference>
<dbReference type="Pfam" id="PF08447">
    <property type="entry name" value="PAS_3"/>
    <property type="match status" value="1"/>
</dbReference>
<evidence type="ECO:0000313" key="2">
    <source>
        <dbReference type="EMBL" id="GJD88579.1"/>
    </source>
</evidence>
<dbReference type="Proteomes" id="UP001055247">
    <property type="component" value="Unassembled WGS sequence"/>
</dbReference>
<dbReference type="RefSeq" id="WP_066925287.1">
    <property type="nucleotide sequence ID" value="NZ_BPQO01000007.1"/>
</dbReference>
<dbReference type="SUPFAM" id="SSF55785">
    <property type="entry name" value="PYP-like sensor domain (PAS domain)"/>
    <property type="match status" value="1"/>
</dbReference>
<proteinExistence type="predicted"/>